<dbReference type="Proteomes" id="UP000799444">
    <property type="component" value="Unassembled WGS sequence"/>
</dbReference>
<keyword evidence="12" id="KW-1185">Reference proteome</keyword>
<keyword evidence="6 8" id="KW-0408">Iron</keyword>
<dbReference type="GO" id="GO:0004497">
    <property type="term" value="F:monooxygenase activity"/>
    <property type="evidence" value="ECO:0007669"/>
    <property type="project" value="UniProtKB-KW"/>
</dbReference>
<evidence type="ECO:0000256" key="6">
    <source>
        <dbReference type="ARBA" id="ARBA00023004"/>
    </source>
</evidence>
<evidence type="ECO:0000256" key="3">
    <source>
        <dbReference type="ARBA" id="ARBA00010617"/>
    </source>
</evidence>
<dbReference type="Gene3D" id="1.10.630.10">
    <property type="entry name" value="Cytochrome P450"/>
    <property type="match status" value="1"/>
</dbReference>
<dbReference type="GO" id="GO:0005506">
    <property type="term" value="F:iron ion binding"/>
    <property type="evidence" value="ECO:0007669"/>
    <property type="project" value="InterPro"/>
</dbReference>
<evidence type="ECO:0000256" key="5">
    <source>
        <dbReference type="ARBA" id="ARBA00023002"/>
    </source>
</evidence>
<dbReference type="Pfam" id="PF00067">
    <property type="entry name" value="p450"/>
    <property type="match status" value="1"/>
</dbReference>
<evidence type="ECO:0000313" key="11">
    <source>
        <dbReference type="EMBL" id="KAF2732225.1"/>
    </source>
</evidence>
<dbReference type="PROSITE" id="PS00086">
    <property type="entry name" value="CYTOCHROME_P450"/>
    <property type="match status" value="1"/>
</dbReference>
<dbReference type="InterPro" id="IPR017972">
    <property type="entry name" value="Cyt_P450_CS"/>
</dbReference>
<dbReference type="InterPro" id="IPR001128">
    <property type="entry name" value="Cyt_P450"/>
</dbReference>
<feature type="binding site" description="axial binding residue" evidence="8">
    <location>
        <position position="461"/>
    </location>
    <ligand>
        <name>heme</name>
        <dbReference type="ChEBI" id="CHEBI:30413"/>
    </ligand>
    <ligandPart>
        <name>Fe</name>
        <dbReference type="ChEBI" id="CHEBI:18248"/>
    </ligandPart>
</feature>
<comment type="cofactor">
    <cofactor evidence="1 8">
        <name>heme</name>
        <dbReference type="ChEBI" id="CHEBI:30413"/>
    </cofactor>
</comment>
<keyword evidence="8 9" id="KW-0349">Heme</keyword>
<protein>
    <submittedName>
        <fullName evidence="11">Cytochrome P450</fullName>
    </submittedName>
</protein>
<evidence type="ECO:0000256" key="2">
    <source>
        <dbReference type="ARBA" id="ARBA00004685"/>
    </source>
</evidence>
<evidence type="ECO:0000256" key="4">
    <source>
        <dbReference type="ARBA" id="ARBA00022723"/>
    </source>
</evidence>
<dbReference type="EMBL" id="ML996180">
    <property type="protein sequence ID" value="KAF2732225.1"/>
    <property type="molecule type" value="Genomic_DNA"/>
</dbReference>
<dbReference type="InterPro" id="IPR002403">
    <property type="entry name" value="Cyt_P450_E_grp-IV"/>
</dbReference>
<keyword evidence="5 9" id="KW-0560">Oxidoreductase</keyword>
<keyword evidence="10" id="KW-1133">Transmembrane helix</keyword>
<evidence type="ECO:0000256" key="8">
    <source>
        <dbReference type="PIRSR" id="PIRSR602403-1"/>
    </source>
</evidence>
<feature type="transmembrane region" description="Helical" evidence="10">
    <location>
        <begin position="20"/>
        <end position="40"/>
    </location>
</feature>
<dbReference type="AlphaFoldDB" id="A0A9P4V1E8"/>
<proteinExistence type="inferred from homology"/>
<dbReference type="PANTHER" id="PTHR46206:SF6">
    <property type="entry name" value="CYTOCHROME P450 MONOOXYGENASE AN1598-RELATED"/>
    <property type="match status" value="1"/>
</dbReference>
<dbReference type="CDD" id="cd11041">
    <property type="entry name" value="CYP503A1-like"/>
    <property type="match status" value="1"/>
</dbReference>
<keyword evidence="10" id="KW-0812">Transmembrane</keyword>
<organism evidence="11 12">
    <name type="scientific">Polyplosphaeria fusca</name>
    <dbReference type="NCBI Taxonomy" id="682080"/>
    <lineage>
        <taxon>Eukaryota</taxon>
        <taxon>Fungi</taxon>
        <taxon>Dikarya</taxon>
        <taxon>Ascomycota</taxon>
        <taxon>Pezizomycotina</taxon>
        <taxon>Dothideomycetes</taxon>
        <taxon>Pleosporomycetidae</taxon>
        <taxon>Pleosporales</taxon>
        <taxon>Tetraplosphaeriaceae</taxon>
        <taxon>Polyplosphaeria</taxon>
    </lineage>
</organism>
<dbReference type="PANTHER" id="PTHR46206">
    <property type="entry name" value="CYTOCHROME P450"/>
    <property type="match status" value="1"/>
</dbReference>
<evidence type="ECO:0000256" key="9">
    <source>
        <dbReference type="RuleBase" id="RU000461"/>
    </source>
</evidence>
<dbReference type="OrthoDB" id="1844152at2759"/>
<dbReference type="SUPFAM" id="SSF48264">
    <property type="entry name" value="Cytochrome P450"/>
    <property type="match status" value="1"/>
</dbReference>
<keyword evidence="10" id="KW-0472">Membrane</keyword>
<gene>
    <name evidence="11" type="ORF">EJ04DRAFT_608594</name>
</gene>
<sequence>MTFVLSTDFWRALLRDPQVLSPYAFVQLLPALLVLGQLLVSSGRALRKISFASYSLSFHSRYAANVSFMTNAVGVIGNGYDKFQEKAFQFLRSDADIIVLPPSAVQELSTLPPNIADGTKALEHDLMGPYTGLNFILQSRLHHRIVQRKLTPNLGLLTPHLEDELAKAVEDLFPEGANHGWTEVELYPLLLSITARTSARAFVGTSFCRDSRWLNSAVNFVEDLFRTVVILRAFPSWLHPVVCVFVPSYWRGKGYFRSARQVLGPYIQERLDAMDQGKELREAFLEPSALNWLVDIAEGDERNLARLAHTETVLSLAGIHTMLLRQLSVIYDLTAHPEYLEGLRAEIADLSGQWSKASYGQLRKLDSFMRESQRLAPPTVLGLKRIMQQPYTLQDGTLLPKGAYVCVAAYAIENDPRIYPEPEKFDGLRSFVKGDGIDSNKHTFAATDTTVLGFGHGKTACPGRFFASLVIKMSVIKLITEYEFEFLPGKGRPKNWIAHEFLFASPWDRIRMRKREVGTCPF</sequence>
<evidence type="ECO:0000256" key="7">
    <source>
        <dbReference type="ARBA" id="ARBA00023033"/>
    </source>
</evidence>
<comment type="caution">
    <text evidence="11">The sequence shown here is derived from an EMBL/GenBank/DDBJ whole genome shotgun (WGS) entry which is preliminary data.</text>
</comment>
<reference evidence="11" key="1">
    <citation type="journal article" date="2020" name="Stud. Mycol.">
        <title>101 Dothideomycetes genomes: a test case for predicting lifestyles and emergence of pathogens.</title>
        <authorList>
            <person name="Haridas S."/>
            <person name="Albert R."/>
            <person name="Binder M."/>
            <person name="Bloem J."/>
            <person name="Labutti K."/>
            <person name="Salamov A."/>
            <person name="Andreopoulos B."/>
            <person name="Baker S."/>
            <person name="Barry K."/>
            <person name="Bills G."/>
            <person name="Bluhm B."/>
            <person name="Cannon C."/>
            <person name="Castanera R."/>
            <person name="Culley D."/>
            <person name="Daum C."/>
            <person name="Ezra D."/>
            <person name="Gonzalez J."/>
            <person name="Henrissat B."/>
            <person name="Kuo A."/>
            <person name="Liang C."/>
            <person name="Lipzen A."/>
            <person name="Lutzoni F."/>
            <person name="Magnuson J."/>
            <person name="Mondo S."/>
            <person name="Nolan M."/>
            <person name="Ohm R."/>
            <person name="Pangilinan J."/>
            <person name="Park H.-J."/>
            <person name="Ramirez L."/>
            <person name="Alfaro M."/>
            <person name="Sun H."/>
            <person name="Tritt A."/>
            <person name="Yoshinaga Y."/>
            <person name="Zwiers L.-H."/>
            <person name="Turgeon B."/>
            <person name="Goodwin S."/>
            <person name="Spatafora J."/>
            <person name="Crous P."/>
            <person name="Grigoriev I."/>
        </authorList>
    </citation>
    <scope>NUCLEOTIDE SEQUENCE</scope>
    <source>
        <strain evidence="11">CBS 125425</strain>
    </source>
</reference>
<comment type="pathway">
    <text evidence="2">Mycotoxin biosynthesis.</text>
</comment>
<keyword evidence="4 8" id="KW-0479">Metal-binding</keyword>
<dbReference type="InterPro" id="IPR036396">
    <property type="entry name" value="Cyt_P450_sf"/>
</dbReference>
<evidence type="ECO:0000313" key="12">
    <source>
        <dbReference type="Proteomes" id="UP000799444"/>
    </source>
</evidence>
<dbReference type="PRINTS" id="PR00465">
    <property type="entry name" value="EP450IV"/>
</dbReference>
<dbReference type="GO" id="GO:0020037">
    <property type="term" value="F:heme binding"/>
    <property type="evidence" value="ECO:0007669"/>
    <property type="project" value="InterPro"/>
</dbReference>
<evidence type="ECO:0000256" key="10">
    <source>
        <dbReference type="SAM" id="Phobius"/>
    </source>
</evidence>
<accession>A0A9P4V1E8</accession>
<name>A0A9P4V1E8_9PLEO</name>
<evidence type="ECO:0000256" key="1">
    <source>
        <dbReference type="ARBA" id="ARBA00001971"/>
    </source>
</evidence>
<comment type="similarity">
    <text evidence="3 9">Belongs to the cytochrome P450 family.</text>
</comment>
<dbReference type="GO" id="GO:0016705">
    <property type="term" value="F:oxidoreductase activity, acting on paired donors, with incorporation or reduction of molecular oxygen"/>
    <property type="evidence" value="ECO:0007669"/>
    <property type="project" value="InterPro"/>
</dbReference>
<keyword evidence="7 9" id="KW-0503">Monooxygenase</keyword>